<feature type="compositionally biased region" description="Acidic residues" evidence="10">
    <location>
        <begin position="325"/>
        <end position="338"/>
    </location>
</feature>
<comment type="function">
    <text evidence="8">Regulator of the tubulin polyglutamylase complex (TPGC) that controls cytoskeletal organization, nuclear shape, and cilium disassembly by balancing microtubule and actin assembly. Regulates the assembly and stability of the TPGC and thereby modulates polyglutamylation of the microtubule, which antagonizes MAP4 binding.</text>
</comment>
<proteinExistence type="inferred from homology"/>
<evidence type="ECO:0000256" key="3">
    <source>
        <dbReference type="ARBA" id="ARBA00022553"/>
    </source>
</evidence>
<evidence type="ECO:0000256" key="2">
    <source>
        <dbReference type="ARBA" id="ARBA00022490"/>
    </source>
</evidence>
<evidence type="ECO:0000313" key="11">
    <source>
        <dbReference type="EMBL" id="MXQ94930.1"/>
    </source>
</evidence>
<dbReference type="GO" id="GO:0005874">
    <property type="term" value="C:microtubule"/>
    <property type="evidence" value="ECO:0007669"/>
    <property type="project" value="UniProtKB-KW"/>
</dbReference>
<comment type="subcellular location">
    <subcellularLocation>
        <location evidence="1">Cytoplasm</location>
        <location evidence="1">Cytoskeleton</location>
        <location evidence="1">Microtubule organizing center</location>
        <location evidence="1">Centrosome</location>
        <location evidence="1">Centriolar satellite</location>
    </subcellularLocation>
</comment>
<dbReference type="GO" id="GO:0034451">
    <property type="term" value="C:centriolar satellite"/>
    <property type="evidence" value="ECO:0007669"/>
    <property type="project" value="UniProtKB-SubCell"/>
</dbReference>
<accession>A0A6B0RY19</accession>
<organism evidence="11 12">
    <name type="scientific">Bos mutus</name>
    <name type="common">wild yak</name>
    <dbReference type="NCBI Taxonomy" id="72004"/>
    <lineage>
        <taxon>Eukaryota</taxon>
        <taxon>Metazoa</taxon>
        <taxon>Chordata</taxon>
        <taxon>Craniata</taxon>
        <taxon>Vertebrata</taxon>
        <taxon>Euteleostomi</taxon>
        <taxon>Mammalia</taxon>
        <taxon>Eutheria</taxon>
        <taxon>Laurasiatheria</taxon>
        <taxon>Artiodactyla</taxon>
        <taxon>Ruminantia</taxon>
        <taxon>Pecora</taxon>
        <taxon>Bovidae</taxon>
        <taxon>Bovinae</taxon>
        <taxon>Bos</taxon>
    </lineage>
</organism>
<keyword evidence="3" id="KW-0597">Phosphoprotein</keyword>
<dbReference type="Proteomes" id="UP000322234">
    <property type="component" value="Unassembled WGS sequence"/>
</dbReference>
<gene>
    <name evidence="11" type="ORF">E5288_WYG010012</name>
</gene>
<keyword evidence="12" id="KW-1185">Reference proteome</keyword>
<evidence type="ECO:0000256" key="9">
    <source>
        <dbReference type="ARBA" id="ARBA00046566"/>
    </source>
</evidence>
<evidence type="ECO:0000256" key="8">
    <source>
        <dbReference type="ARBA" id="ARBA00045673"/>
    </source>
</evidence>
<evidence type="ECO:0000256" key="4">
    <source>
        <dbReference type="ARBA" id="ARBA00022701"/>
    </source>
</evidence>
<name>A0A6B0RY19_9CETA</name>
<comment type="subunit">
    <text evidence="9">Interacts with PCM1. Interacts with TTLL1, TPGS1, TPGS2 and LRRC49; the interactions link CSTPP1 to the complex TPGC. Binds to alpha-tubulin.</text>
</comment>
<feature type="region of interest" description="Disordered" evidence="10">
    <location>
        <begin position="294"/>
        <end position="338"/>
    </location>
</feature>
<sequence length="338" mass="37895">MLRPENCPLRVGDVSPEKSSKQNYSEFQVKLDKLLEVLLSRTLFRDQVAIKKTRDLCFNSVCQGTHILFREFSFIQATPHNRASFLRAFWRCFRTVGKNGVLFLSSHQSVSSYLLAPSFAFLLLDRENGIVLMDDAMDCLMSFSDFLFAFQIQFYYSEFLESVAAIYQDLLSGKNPNTVIVPTSSSGQHRHRPSTGEAGTPEGVEASLFYQCLENLCDRHKYSCPPPALVKEVLSNVQRLTFYGFLVALSKHHGINQALGALPDKGDLMHDPAMDEELERLLAQIPGLVTSVTASPEASYLPPRTPPRVGSPWRPLHHARKVDGESDGSTEETDESET</sequence>
<keyword evidence="4" id="KW-0493">Microtubule</keyword>
<evidence type="ECO:0000256" key="1">
    <source>
        <dbReference type="ARBA" id="ARBA00004607"/>
    </source>
</evidence>
<comment type="caution">
    <text evidence="11">The sequence shown here is derived from an EMBL/GenBank/DDBJ whole genome shotgun (WGS) entry which is preliminary data.</text>
</comment>
<evidence type="ECO:0000256" key="5">
    <source>
        <dbReference type="ARBA" id="ARBA00023212"/>
    </source>
</evidence>
<dbReference type="InterPro" id="IPR038968">
    <property type="entry name" value="CSTPP1"/>
</dbReference>
<dbReference type="AlphaFoldDB" id="A0A6B0RY19"/>
<evidence type="ECO:0000313" key="12">
    <source>
        <dbReference type="Proteomes" id="UP000322234"/>
    </source>
</evidence>
<comment type="similarity">
    <text evidence="6">Belongs to the CSTPP1 family.</text>
</comment>
<evidence type="ECO:0000256" key="7">
    <source>
        <dbReference type="ARBA" id="ARBA00033769"/>
    </source>
</evidence>
<dbReference type="PANTHER" id="PTHR34252:SF1">
    <property type="entry name" value="CENTRIOLAR SATELLITE-ASSOCIATED TUBULIN POLYGLUTAMYLASE COMPLEX REGULATOR 1"/>
    <property type="match status" value="1"/>
</dbReference>
<dbReference type="EMBL" id="VBQZ03000122">
    <property type="protein sequence ID" value="MXQ94930.1"/>
    <property type="molecule type" value="Genomic_DNA"/>
</dbReference>
<keyword evidence="5" id="KW-0206">Cytoskeleton</keyword>
<keyword evidence="2" id="KW-0963">Cytoplasm</keyword>
<dbReference type="PANTHER" id="PTHR34252">
    <property type="entry name" value="UPF0705 PROTEIN C11ORF49"/>
    <property type="match status" value="1"/>
</dbReference>
<evidence type="ECO:0000256" key="10">
    <source>
        <dbReference type="SAM" id="MobiDB-lite"/>
    </source>
</evidence>
<evidence type="ECO:0000256" key="6">
    <source>
        <dbReference type="ARBA" id="ARBA00033750"/>
    </source>
</evidence>
<protein>
    <recommendedName>
        <fullName evidence="7">Centriolar satellite-associated tubulin polyglutamylase complex regulator 1</fullName>
    </recommendedName>
</protein>
<reference evidence="11" key="1">
    <citation type="submission" date="2019-10" db="EMBL/GenBank/DDBJ databases">
        <title>The sequence and de novo assembly of the wild yak genome.</title>
        <authorList>
            <person name="Liu Y."/>
        </authorList>
    </citation>
    <scope>NUCLEOTIDE SEQUENCE [LARGE SCALE GENOMIC DNA]</scope>
    <source>
        <strain evidence="11">WY2019</strain>
    </source>
</reference>